<dbReference type="GO" id="GO:0004497">
    <property type="term" value="F:monooxygenase activity"/>
    <property type="evidence" value="ECO:0007669"/>
    <property type="project" value="UniProtKB-KW"/>
</dbReference>
<dbReference type="Gene3D" id="3.50.50.60">
    <property type="entry name" value="FAD/NAD(P)-binding domain"/>
    <property type="match status" value="2"/>
</dbReference>
<evidence type="ECO:0000256" key="2">
    <source>
        <dbReference type="ARBA" id="ARBA00022630"/>
    </source>
</evidence>
<keyword evidence="2 6" id="KW-0285">Flavoprotein</keyword>
<dbReference type="AlphaFoldDB" id="A0ABD3T1B7"/>
<dbReference type="PIRSF" id="PIRSF000332">
    <property type="entry name" value="FMO"/>
    <property type="match status" value="1"/>
</dbReference>
<proteinExistence type="inferred from homology"/>
<dbReference type="EMBL" id="JBJXBP010000005">
    <property type="protein sequence ID" value="KAL3830505.1"/>
    <property type="molecule type" value="Genomic_DNA"/>
</dbReference>
<organism evidence="7 8">
    <name type="scientific">Penstemon smallii</name>
    <dbReference type="NCBI Taxonomy" id="265156"/>
    <lineage>
        <taxon>Eukaryota</taxon>
        <taxon>Viridiplantae</taxon>
        <taxon>Streptophyta</taxon>
        <taxon>Embryophyta</taxon>
        <taxon>Tracheophyta</taxon>
        <taxon>Spermatophyta</taxon>
        <taxon>Magnoliopsida</taxon>
        <taxon>eudicotyledons</taxon>
        <taxon>Gunneridae</taxon>
        <taxon>Pentapetalae</taxon>
        <taxon>asterids</taxon>
        <taxon>lamiids</taxon>
        <taxon>Lamiales</taxon>
        <taxon>Plantaginaceae</taxon>
        <taxon>Cheloneae</taxon>
        <taxon>Penstemon</taxon>
    </lineage>
</organism>
<sequence>MDSSISSCTEQKKEKNIAIIGAGISGLLACKHAMEKGFNPVVFETRPNIGGAWSSTMDSTKLQTPKDYFQFSDFPWPDSVSETFPNHNQVMNYIKSYALLLRLLVSIMYHQSTRKIYLLGVCGVVPARPFRVHEVDFVILCVGNFSDLPNVPDIPISKGENAFNGEVIHSMDYGAMDKIEAAKFIEDKKVVVVGNHKSGLDIAAEVVKTNGVRHPCTLVFRRAIWSGYKSDQKISNIFTSSDFKNCITGSSAPFYRECIHPKIPQLAILGYSESPSTLFTSEMRSKWLAYFLAGKFKLPTIKQMEEDAKEWEKVARRYYNNDDENYKRACVGALLQIHCNDLLCKDMGCNPKKKKWPFQELFSTYHPSDYADI</sequence>
<evidence type="ECO:0000313" key="8">
    <source>
        <dbReference type="Proteomes" id="UP001634393"/>
    </source>
</evidence>
<dbReference type="InterPro" id="IPR020946">
    <property type="entry name" value="Flavin_mOase-like"/>
</dbReference>
<dbReference type="PANTHER" id="PTHR23023">
    <property type="entry name" value="DIMETHYLANILINE MONOOXYGENASE"/>
    <property type="match status" value="1"/>
</dbReference>
<dbReference type="InterPro" id="IPR000960">
    <property type="entry name" value="Flavin_mOase"/>
</dbReference>
<keyword evidence="4" id="KW-0521">NADP</keyword>
<keyword evidence="5 6" id="KW-0560">Oxidoreductase</keyword>
<evidence type="ECO:0000256" key="3">
    <source>
        <dbReference type="ARBA" id="ARBA00022827"/>
    </source>
</evidence>
<dbReference type="SUPFAM" id="SSF51905">
    <property type="entry name" value="FAD/NAD(P)-binding domain"/>
    <property type="match status" value="2"/>
</dbReference>
<dbReference type="Proteomes" id="UP001634393">
    <property type="component" value="Unassembled WGS sequence"/>
</dbReference>
<keyword evidence="3 6" id="KW-0274">FAD</keyword>
<dbReference type="Pfam" id="PF00743">
    <property type="entry name" value="FMO-like"/>
    <property type="match status" value="1"/>
</dbReference>
<comment type="cofactor">
    <cofactor evidence="6">
        <name>FAD</name>
        <dbReference type="ChEBI" id="CHEBI:57692"/>
    </cofactor>
</comment>
<gene>
    <name evidence="7" type="ORF">ACJIZ3_019307</name>
</gene>
<dbReference type="InterPro" id="IPR050346">
    <property type="entry name" value="FMO-like"/>
</dbReference>
<name>A0ABD3T1B7_9LAMI</name>
<evidence type="ECO:0000256" key="1">
    <source>
        <dbReference type="ARBA" id="ARBA00009183"/>
    </source>
</evidence>
<reference evidence="7 8" key="1">
    <citation type="submission" date="2024-12" db="EMBL/GenBank/DDBJ databases">
        <title>The unique morphological basis and parallel evolutionary history of personate flowers in Penstemon.</title>
        <authorList>
            <person name="Depatie T.H."/>
            <person name="Wessinger C.A."/>
        </authorList>
    </citation>
    <scope>NUCLEOTIDE SEQUENCE [LARGE SCALE GENOMIC DNA]</scope>
    <source>
        <strain evidence="7">WTNN_2</strain>
        <tissue evidence="7">Leaf</tissue>
    </source>
</reference>
<comment type="similarity">
    <text evidence="1 6">Belongs to the FMO family.</text>
</comment>
<dbReference type="EC" id="1.-.-.-" evidence="6"/>
<keyword evidence="8" id="KW-1185">Reference proteome</keyword>
<evidence type="ECO:0000313" key="7">
    <source>
        <dbReference type="EMBL" id="KAL3830505.1"/>
    </source>
</evidence>
<protein>
    <recommendedName>
        <fullName evidence="6">Flavin-containing monooxygenase</fullName>
        <ecNumber evidence="6">1.-.-.-</ecNumber>
    </recommendedName>
</protein>
<evidence type="ECO:0000256" key="4">
    <source>
        <dbReference type="ARBA" id="ARBA00022857"/>
    </source>
</evidence>
<accession>A0ABD3T1B7</accession>
<dbReference type="InterPro" id="IPR036188">
    <property type="entry name" value="FAD/NAD-bd_sf"/>
</dbReference>
<evidence type="ECO:0000256" key="6">
    <source>
        <dbReference type="RuleBase" id="RU361177"/>
    </source>
</evidence>
<keyword evidence="6" id="KW-0503">Monooxygenase</keyword>
<evidence type="ECO:0000256" key="5">
    <source>
        <dbReference type="ARBA" id="ARBA00023002"/>
    </source>
</evidence>
<comment type="caution">
    <text evidence="7">The sequence shown here is derived from an EMBL/GenBank/DDBJ whole genome shotgun (WGS) entry which is preliminary data.</text>
</comment>